<dbReference type="CDD" id="cd00383">
    <property type="entry name" value="trans_reg_C"/>
    <property type="match status" value="1"/>
</dbReference>
<evidence type="ECO:0000256" key="1">
    <source>
        <dbReference type="ARBA" id="ARBA00023125"/>
    </source>
</evidence>
<dbReference type="Gene3D" id="1.10.10.10">
    <property type="entry name" value="Winged helix-like DNA-binding domain superfamily/Winged helix DNA-binding domain"/>
    <property type="match status" value="1"/>
</dbReference>
<sequence>MSSNEQIKFRTEVYFIPSLGIIQSADSTQKLNLSEQKILSFLINNHRPVTKEELLKAGWPERVVSEASLFQVIRALRVKLHEHRKGDVIETLPRVGYQITQFERFPYPLKKVPSEKQKRFRKKVFGFSLLATATVLAASAVIYWNIDDFTPLEETRFLTENVTWDSNKLTFIADNRDDIEDIKHKLSTAYQMHTAKFNPPIIQNIKGYAYKGQGLYSIAWCKVDNKQACLPNTDFAYTIEEQDWKRFSDFLVSTTRTVRESPIIQTDLAREPTAQVHMNYMDGSGIQSKIVHYYISNNNPDSFSYSYMSFITEAKTDFHHALSVRAATISMVENHSPFLATATLRPDMFHWAYQPSDVIIEDKSTALKTEAQMRDDFRHKRIVYSYLLYQQPFLDLVFYPATGIYWINNSTKYNKLFNSTVSEEK</sequence>
<reference evidence="4 5" key="1">
    <citation type="submission" date="2012-12" db="EMBL/GenBank/DDBJ databases">
        <title>Genome Assembly of Photobacterium sp. AK15.</title>
        <authorList>
            <person name="Khatri I."/>
            <person name="Vaidya B."/>
            <person name="Srinivas T.N.R."/>
            <person name="Subramanian S."/>
            <person name="Pinnaka A."/>
        </authorList>
    </citation>
    <scope>NUCLEOTIDE SEQUENCE [LARGE SCALE GENOMIC DNA]</scope>
    <source>
        <strain evidence="4 5">AK15</strain>
    </source>
</reference>
<evidence type="ECO:0000313" key="4">
    <source>
        <dbReference type="EMBL" id="ELR65556.1"/>
    </source>
</evidence>
<keyword evidence="2" id="KW-0472">Membrane</keyword>
<dbReference type="PATRIC" id="fig|1056511.3.peg.2128"/>
<dbReference type="InterPro" id="IPR036388">
    <property type="entry name" value="WH-like_DNA-bd_sf"/>
</dbReference>
<dbReference type="GO" id="GO:0003677">
    <property type="term" value="F:DNA binding"/>
    <property type="evidence" value="ECO:0007669"/>
    <property type="project" value="UniProtKB-KW"/>
</dbReference>
<evidence type="ECO:0000313" key="5">
    <source>
        <dbReference type="Proteomes" id="UP000011134"/>
    </source>
</evidence>
<keyword evidence="1" id="KW-0238">DNA-binding</keyword>
<dbReference type="SUPFAM" id="SSF46894">
    <property type="entry name" value="C-terminal effector domain of the bipartite response regulators"/>
    <property type="match status" value="1"/>
</dbReference>
<accession>L8J9S2</accession>
<organism evidence="4 5">
    <name type="scientific">Photobacterium marinum</name>
    <dbReference type="NCBI Taxonomy" id="1056511"/>
    <lineage>
        <taxon>Bacteria</taxon>
        <taxon>Pseudomonadati</taxon>
        <taxon>Pseudomonadota</taxon>
        <taxon>Gammaproteobacteria</taxon>
        <taxon>Vibrionales</taxon>
        <taxon>Vibrionaceae</taxon>
        <taxon>Photobacterium</taxon>
    </lineage>
</organism>
<keyword evidence="2" id="KW-0812">Transmembrane</keyword>
<dbReference type="Proteomes" id="UP000011134">
    <property type="component" value="Unassembled WGS sequence"/>
</dbReference>
<dbReference type="SMART" id="SM00862">
    <property type="entry name" value="Trans_reg_C"/>
    <property type="match status" value="1"/>
</dbReference>
<dbReference type="RefSeq" id="WP_007465379.1">
    <property type="nucleotide sequence ID" value="NZ_AMZO01000016.1"/>
</dbReference>
<dbReference type="InterPro" id="IPR001867">
    <property type="entry name" value="OmpR/PhoB-type_DNA-bd"/>
</dbReference>
<dbReference type="Pfam" id="PF00486">
    <property type="entry name" value="Trans_reg_C"/>
    <property type="match status" value="1"/>
</dbReference>
<name>L8J9S2_9GAMM</name>
<feature type="domain" description="OmpR/PhoB-type" evidence="3">
    <location>
        <begin position="26"/>
        <end position="99"/>
    </location>
</feature>
<keyword evidence="5" id="KW-1185">Reference proteome</keyword>
<evidence type="ECO:0000256" key="2">
    <source>
        <dbReference type="SAM" id="Phobius"/>
    </source>
</evidence>
<dbReference type="InterPro" id="IPR016032">
    <property type="entry name" value="Sig_transdc_resp-reg_C-effctor"/>
</dbReference>
<proteinExistence type="predicted"/>
<dbReference type="GO" id="GO:0000160">
    <property type="term" value="P:phosphorelay signal transduction system"/>
    <property type="evidence" value="ECO:0007669"/>
    <property type="project" value="InterPro"/>
</dbReference>
<evidence type="ECO:0000259" key="3">
    <source>
        <dbReference type="SMART" id="SM00862"/>
    </source>
</evidence>
<feature type="transmembrane region" description="Helical" evidence="2">
    <location>
        <begin position="124"/>
        <end position="146"/>
    </location>
</feature>
<keyword evidence="2" id="KW-1133">Transmembrane helix</keyword>
<dbReference type="AlphaFoldDB" id="L8J9S2"/>
<comment type="caution">
    <text evidence="4">The sequence shown here is derived from an EMBL/GenBank/DDBJ whole genome shotgun (WGS) entry which is preliminary data.</text>
</comment>
<dbReference type="EMBL" id="AMZO01000016">
    <property type="protein sequence ID" value="ELR65556.1"/>
    <property type="molecule type" value="Genomic_DNA"/>
</dbReference>
<gene>
    <name evidence="4" type="ORF">C942_00639</name>
</gene>
<protein>
    <recommendedName>
        <fullName evidence="3">OmpR/PhoB-type domain-containing protein</fullName>
    </recommendedName>
</protein>
<dbReference type="GO" id="GO:0006355">
    <property type="term" value="P:regulation of DNA-templated transcription"/>
    <property type="evidence" value="ECO:0007669"/>
    <property type="project" value="InterPro"/>
</dbReference>
<dbReference type="OrthoDB" id="5904978at2"/>